<dbReference type="RefSeq" id="WP_222568659.1">
    <property type="nucleotide sequence ID" value="NZ_CP098827.1"/>
</dbReference>
<organism evidence="1">
    <name type="scientific">Halomonas sp. RT37</name>
    <dbReference type="NCBI Taxonomy" id="2950872"/>
    <lineage>
        <taxon>Bacteria</taxon>
        <taxon>Pseudomonadati</taxon>
        <taxon>Pseudomonadota</taxon>
        <taxon>Gammaproteobacteria</taxon>
        <taxon>Oceanospirillales</taxon>
        <taxon>Halomonadaceae</taxon>
        <taxon>Halomonas</taxon>
    </lineage>
</organism>
<gene>
    <name evidence="1" type="ORF">NFG58_20530</name>
</gene>
<dbReference type="EMBL" id="CP098827">
    <property type="protein sequence ID" value="XBO70953.1"/>
    <property type="molecule type" value="Genomic_DNA"/>
</dbReference>
<dbReference type="AlphaFoldDB" id="A0AAU7KIL0"/>
<reference evidence="1" key="1">
    <citation type="submission" date="2022-06" db="EMBL/GenBank/DDBJ databases">
        <title>A novel DMS-producing enzyme.</title>
        <authorList>
            <person name="Zhang Y."/>
        </authorList>
    </citation>
    <scope>NUCLEOTIDE SEQUENCE</scope>
    <source>
        <strain evidence="1">RT37</strain>
    </source>
</reference>
<accession>A0AAU7KIL0</accession>
<sequence>MTTDECQQVIDELQAVIDDTHQTLERFEATGMASEMPEDVEQLHAILDRAVRDQKVHTLAMLDEK</sequence>
<evidence type="ECO:0000313" key="1">
    <source>
        <dbReference type="EMBL" id="XBO70953.1"/>
    </source>
</evidence>
<protein>
    <submittedName>
        <fullName evidence="1">Uncharacterized protein</fullName>
    </submittedName>
</protein>
<name>A0AAU7KIL0_9GAMM</name>
<proteinExistence type="predicted"/>